<name>A0A7R8UCY9_HERIL</name>
<dbReference type="InterPro" id="IPR018629">
    <property type="entry name" value="XK-rel"/>
</dbReference>
<protein>
    <recommendedName>
        <fullName evidence="7">XK-related protein</fullName>
    </recommendedName>
</protein>
<dbReference type="Proteomes" id="UP000594454">
    <property type="component" value="Chromosome 1"/>
</dbReference>
<comment type="subcellular location">
    <subcellularLocation>
        <location evidence="1">Cell membrane</location>
        <topology evidence="1">Multi-pass membrane protein</topology>
    </subcellularLocation>
    <subcellularLocation>
        <location evidence="7">Membrane</location>
        <topology evidence="7">Multi-pass membrane protein</topology>
    </subcellularLocation>
</comment>
<keyword evidence="6 7" id="KW-0472">Membrane</keyword>
<comment type="similarity">
    <text evidence="2 7">Belongs to the XK family.</text>
</comment>
<organism evidence="8 9">
    <name type="scientific">Hermetia illucens</name>
    <name type="common">Black soldier fly</name>
    <dbReference type="NCBI Taxonomy" id="343691"/>
    <lineage>
        <taxon>Eukaryota</taxon>
        <taxon>Metazoa</taxon>
        <taxon>Ecdysozoa</taxon>
        <taxon>Arthropoda</taxon>
        <taxon>Hexapoda</taxon>
        <taxon>Insecta</taxon>
        <taxon>Pterygota</taxon>
        <taxon>Neoptera</taxon>
        <taxon>Endopterygota</taxon>
        <taxon>Diptera</taxon>
        <taxon>Brachycera</taxon>
        <taxon>Stratiomyomorpha</taxon>
        <taxon>Stratiomyidae</taxon>
        <taxon>Hermetiinae</taxon>
        <taxon>Hermetia</taxon>
    </lineage>
</organism>
<dbReference type="InterPro" id="IPR050895">
    <property type="entry name" value="XK-related_scramblase"/>
</dbReference>
<dbReference type="GO" id="GO:1902742">
    <property type="term" value="P:apoptotic process involved in development"/>
    <property type="evidence" value="ECO:0007669"/>
    <property type="project" value="TreeGrafter"/>
</dbReference>
<keyword evidence="4 7" id="KW-0812">Transmembrane</keyword>
<dbReference type="GO" id="GO:0070782">
    <property type="term" value="P:phosphatidylserine exposure on apoptotic cell surface"/>
    <property type="evidence" value="ECO:0007669"/>
    <property type="project" value="TreeGrafter"/>
</dbReference>
<feature type="transmembrane region" description="Helical" evidence="7">
    <location>
        <begin position="197"/>
        <end position="218"/>
    </location>
</feature>
<feature type="transmembrane region" description="Helical" evidence="7">
    <location>
        <begin position="112"/>
        <end position="129"/>
    </location>
</feature>
<evidence type="ECO:0000256" key="6">
    <source>
        <dbReference type="ARBA" id="ARBA00023136"/>
    </source>
</evidence>
<reference evidence="8 9" key="1">
    <citation type="submission" date="2020-11" db="EMBL/GenBank/DDBJ databases">
        <authorList>
            <person name="Wallbank WR R."/>
            <person name="Pardo Diaz C."/>
            <person name="Kozak K."/>
            <person name="Martin S."/>
            <person name="Jiggins C."/>
            <person name="Moest M."/>
            <person name="Warren A I."/>
            <person name="Generalovic N T."/>
            <person name="Byers J.R.P. K."/>
            <person name="Montejo-Kovacevich G."/>
            <person name="Yen C E."/>
        </authorList>
    </citation>
    <scope>NUCLEOTIDE SEQUENCE [LARGE SCALE GENOMIC DNA]</scope>
</reference>
<evidence type="ECO:0000256" key="4">
    <source>
        <dbReference type="ARBA" id="ARBA00022692"/>
    </source>
</evidence>
<dbReference type="PANTHER" id="PTHR16024:SF6">
    <property type="entry name" value="XK-RELATED PROTEIN"/>
    <property type="match status" value="1"/>
</dbReference>
<sequence length="305" mass="35376">MTEIPGETMEKEYSLQALTSEPDSNTILRRLSQPISENFSVEYYEIVFTGISMLLRPAAIIWNLLLAVEYYNLNKWNYFTWTLSYILVPMVITTLLGIHMYVSDRKKENKKICSKFLWLVVLCPFLFRYCKSLKYALISKHAERQNDYAMQKKYYKIMIEEETDIALIRIFESALEVAPQKILQISIYLAGEDKMTWLQFLTICGCFFTLTWCIVGYHKNIRTIQPDKEKISIIGIIVQIAWHFCIYVSRILSIATVASIFPLPTIIACSLHAFLIGLKEKAKASQILGIDTKRRMHIPAIINGR</sequence>
<feature type="transmembrane region" description="Helical" evidence="7">
    <location>
        <begin position="230"/>
        <end position="249"/>
    </location>
</feature>
<dbReference type="GO" id="GO:0043652">
    <property type="term" value="P:engulfment of apoptotic cell"/>
    <property type="evidence" value="ECO:0007669"/>
    <property type="project" value="TreeGrafter"/>
</dbReference>
<evidence type="ECO:0000256" key="3">
    <source>
        <dbReference type="ARBA" id="ARBA00022475"/>
    </source>
</evidence>
<dbReference type="GO" id="GO:0005886">
    <property type="term" value="C:plasma membrane"/>
    <property type="evidence" value="ECO:0007669"/>
    <property type="project" value="UniProtKB-SubCell"/>
</dbReference>
<dbReference type="Pfam" id="PF09815">
    <property type="entry name" value="XK-related"/>
    <property type="match status" value="1"/>
</dbReference>
<accession>A0A7R8UCY9</accession>
<dbReference type="OrthoDB" id="6136301at2759"/>
<dbReference type="PANTHER" id="PTHR16024">
    <property type="entry name" value="XK-RELATED PROTEIN"/>
    <property type="match status" value="1"/>
</dbReference>
<dbReference type="InParanoid" id="A0A7R8UCY9"/>
<gene>
    <name evidence="8" type="ORF">HERILL_LOCUS1655</name>
</gene>
<evidence type="ECO:0000256" key="2">
    <source>
        <dbReference type="ARBA" id="ARBA00008789"/>
    </source>
</evidence>
<evidence type="ECO:0000256" key="7">
    <source>
        <dbReference type="RuleBase" id="RU910716"/>
    </source>
</evidence>
<keyword evidence="5 7" id="KW-1133">Transmembrane helix</keyword>
<evidence type="ECO:0000256" key="5">
    <source>
        <dbReference type="ARBA" id="ARBA00022989"/>
    </source>
</evidence>
<keyword evidence="9" id="KW-1185">Reference proteome</keyword>
<proteinExistence type="inferred from homology"/>
<feature type="transmembrane region" description="Helical" evidence="7">
    <location>
        <begin position="255"/>
        <end position="278"/>
    </location>
</feature>
<evidence type="ECO:0000313" key="9">
    <source>
        <dbReference type="Proteomes" id="UP000594454"/>
    </source>
</evidence>
<dbReference type="AlphaFoldDB" id="A0A7R8UCY9"/>
<feature type="transmembrane region" description="Helical" evidence="7">
    <location>
        <begin position="43"/>
        <end position="66"/>
    </location>
</feature>
<evidence type="ECO:0000256" key="1">
    <source>
        <dbReference type="ARBA" id="ARBA00004651"/>
    </source>
</evidence>
<dbReference type="FunCoup" id="A0A7R8UCY9">
    <property type="interactions" value="363"/>
</dbReference>
<keyword evidence="3" id="KW-1003">Cell membrane</keyword>
<evidence type="ECO:0000313" key="8">
    <source>
        <dbReference type="EMBL" id="CAD7078384.1"/>
    </source>
</evidence>
<feature type="transmembrane region" description="Helical" evidence="7">
    <location>
        <begin position="78"/>
        <end position="100"/>
    </location>
</feature>
<dbReference type="EMBL" id="LR899009">
    <property type="protein sequence ID" value="CAD7078384.1"/>
    <property type="molecule type" value="Genomic_DNA"/>
</dbReference>